<dbReference type="Proteomes" id="UP000824469">
    <property type="component" value="Unassembled WGS sequence"/>
</dbReference>
<evidence type="ECO:0000256" key="2">
    <source>
        <dbReference type="SAM" id="MobiDB-lite"/>
    </source>
</evidence>
<protein>
    <submittedName>
        <fullName evidence="3">Uncharacterized protein</fullName>
    </submittedName>
</protein>
<dbReference type="OMA" id="PHELISK"/>
<dbReference type="AlphaFoldDB" id="A0AA38GGF8"/>
<dbReference type="InterPro" id="IPR007608">
    <property type="entry name" value="Senescence_reg_S40"/>
</dbReference>
<evidence type="ECO:0000313" key="4">
    <source>
        <dbReference type="Proteomes" id="UP000824469"/>
    </source>
</evidence>
<dbReference type="GO" id="GO:0010150">
    <property type="term" value="P:leaf senescence"/>
    <property type="evidence" value="ECO:0007669"/>
    <property type="project" value="UniProtKB-ARBA"/>
</dbReference>
<dbReference type="PANTHER" id="PTHR46525:SF2">
    <property type="entry name" value="EMB|CAB72159.1"/>
    <property type="match status" value="1"/>
</dbReference>
<proteinExistence type="inferred from homology"/>
<comment type="similarity">
    <text evidence="1">Belongs to the senescence regulator S40 family.</text>
</comment>
<sequence>MRHQSAPVNVPSWSQILHGEKCRGVEEARDNGRSDDGDYEARIPPHELISKQLARSQMTSFSVYEGAGRTLKGRDLSEVRNAVWTRT</sequence>
<feature type="region of interest" description="Disordered" evidence="2">
    <location>
        <begin position="21"/>
        <end position="43"/>
    </location>
</feature>
<gene>
    <name evidence="3" type="ORF">KI387_017601</name>
</gene>
<accession>A0AA38GGF8</accession>
<reference evidence="3 4" key="1">
    <citation type="journal article" date="2021" name="Nat. Plants">
        <title>The Taxus genome provides insights into paclitaxel biosynthesis.</title>
        <authorList>
            <person name="Xiong X."/>
            <person name="Gou J."/>
            <person name="Liao Q."/>
            <person name="Li Y."/>
            <person name="Zhou Q."/>
            <person name="Bi G."/>
            <person name="Li C."/>
            <person name="Du R."/>
            <person name="Wang X."/>
            <person name="Sun T."/>
            <person name="Guo L."/>
            <person name="Liang H."/>
            <person name="Lu P."/>
            <person name="Wu Y."/>
            <person name="Zhang Z."/>
            <person name="Ro D.K."/>
            <person name="Shang Y."/>
            <person name="Huang S."/>
            <person name="Yan J."/>
        </authorList>
    </citation>
    <scope>NUCLEOTIDE SEQUENCE [LARGE SCALE GENOMIC DNA]</scope>
    <source>
        <strain evidence="3">Ta-2019</strain>
    </source>
</reference>
<feature type="non-terminal residue" evidence="3">
    <location>
        <position position="87"/>
    </location>
</feature>
<dbReference type="EMBL" id="JAHRHJ020000003">
    <property type="protein sequence ID" value="KAH9322962.1"/>
    <property type="molecule type" value="Genomic_DNA"/>
</dbReference>
<dbReference type="Pfam" id="PF04520">
    <property type="entry name" value="Senescence_reg"/>
    <property type="match status" value="1"/>
</dbReference>
<organism evidence="3 4">
    <name type="scientific">Taxus chinensis</name>
    <name type="common">Chinese yew</name>
    <name type="synonym">Taxus wallichiana var. chinensis</name>
    <dbReference type="NCBI Taxonomy" id="29808"/>
    <lineage>
        <taxon>Eukaryota</taxon>
        <taxon>Viridiplantae</taxon>
        <taxon>Streptophyta</taxon>
        <taxon>Embryophyta</taxon>
        <taxon>Tracheophyta</taxon>
        <taxon>Spermatophyta</taxon>
        <taxon>Pinopsida</taxon>
        <taxon>Pinidae</taxon>
        <taxon>Conifers II</taxon>
        <taxon>Cupressales</taxon>
        <taxon>Taxaceae</taxon>
        <taxon>Taxus</taxon>
    </lineage>
</organism>
<dbReference type="PANTHER" id="PTHR46525">
    <property type="entry name" value="EMB|CAB72159.1"/>
    <property type="match status" value="1"/>
</dbReference>
<keyword evidence="4" id="KW-1185">Reference proteome</keyword>
<name>A0AA38GGF8_TAXCH</name>
<evidence type="ECO:0000313" key="3">
    <source>
        <dbReference type="EMBL" id="KAH9322962.1"/>
    </source>
</evidence>
<evidence type="ECO:0000256" key="1">
    <source>
        <dbReference type="ARBA" id="ARBA00034773"/>
    </source>
</evidence>
<comment type="caution">
    <text evidence="3">The sequence shown here is derived from an EMBL/GenBank/DDBJ whole genome shotgun (WGS) entry which is preliminary data.</text>
</comment>